<feature type="domain" description="Luciferase-like" evidence="5">
    <location>
        <begin position="1"/>
        <end position="195"/>
    </location>
</feature>
<dbReference type="InterPro" id="IPR050172">
    <property type="entry name" value="SsuD_RutA_monooxygenase"/>
</dbReference>
<evidence type="ECO:0000313" key="7">
    <source>
        <dbReference type="Proteomes" id="UP000199301"/>
    </source>
</evidence>
<dbReference type="GO" id="GO:0046306">
    <property type="term" value="P:alkanesulfonate catabolic process"/>
    <property type="evidence" value="ECO:0007669"/>
    <property type="project" value="TreeGrafter"/>
</dbReference>
<gene>
    <name evidence="6" type="ORF">SAMN04489718_3029</name>
</gene>
<sequence length="297" mass="33155">MRVGIVILPEHRWWAAEPLWRMAEEYGFDHAWTYDHVGWGSLVDKPWFDAVPTLTAAATVTSRIKLGTLVASPNFRHPVHFARELTALDDVSDGRFLLGVGSGGHGFDTQVFGGRALSAEERGNRFTEFLELLNTILTSDNASFDGEYYSAVEARRAPGCVQTPRVPFVVAAEGARAMRLAARFGNGWVTTGRPPGTEVTDSTTWWRRLRDNTERFDEALQQQGRVPGRVPRYLNADAGPSYSLSSVEHFRDVLGRASELGFTDVIVHWPRTEEPFEGRESILEEVSSEVLPGLKEH</sequence>
<evidence type="ECO:0000259" key="5">
    <source>
        <dbReference type="Pfam" id="PF00296"/>
    </source>
</evidence>
<evidence type="ECO:0000313" key="6">
    <source>
        <dbReference type="EMBL" id="SDQ99931.1"/>
    </source>
</evidence>
<dbReference type="OrthoDB" id="7374740at2"/>
<dbReference type="PANTHER" id="PTHR42847:SF4">
    <property type="entry name" value="ALKANESULFONATE MONOOXYGENASE-RELATED"/>
    <property type="match status" value="1"/>
</dbReference>
<dbReference type="Gene3D" id="3.20.20.30">
    <property type="entry name" value="Luciferase-like domain"/>
    <property type="match status" value="1"/>
</dbReference>
<dbReference type="STRING" id="995062.SAMN04489718_3029"/>
<keyword evidence="3" id="KW-0560">Oxidoreductase</keyword>
<keyword evidence="4 6" id="KW-0503">Monooxygenase</keyword>
<keyword evidence="2" id="KW-0288">FMN</keyword>
<dbReference type="Proteomes" id="UP000199301">
    <property type="component" value="Unassembled WGS sequence"/>
</dbReference>
<dbReference type="EMBL" id="FNKO01000002">
    <property type="protein sequence ID" value="SDQ99931.1"/>
    <property type="molecule type" value="Genomic_DNA"/>
</dbReference>
<dbReference type="PANTHER" id="PTHR42847">
    <property type="entry name" value="ALKANESULFONATE MONOOXYGENASE"/>
    <property type="match status" value="1"/>
</dbReference>
<accession>A0A1H1FG67</accession>
<proteinExistence type="predicted"/>
<evidence type="ECO:0000256" key="1">
    <source>
        <dbReference type="ARBA" id="ARBA00022630"/>
    </source>
</evidence>
<dbReference type="InterPro" id="IPR036661">
    <property type="entry name" value="Luciferase-like_sf"/>
</dbReference>
<evidence type="ECO:0000256" key="3">
    <source>
        <dbReference type="ARBA" id="ARBA00023002"/>
    </source>
</evidence>
<evidence type="ECO:0000256" key="4">
    <source>
        <dbReference type="ARBA" id="ARBA00023033"/>
    </source>
</evidence>
<reference evidence="7" key="1">
    <citation type="submission" date="2016-10" db="EMBL/GenBank/DDBJ databases">
        <authorList>
            <person name="Varghese N."/>
            <person name="Submissions S."/>
        </authorList>
    </citation>
    <scope>NUCLEOTIDE SEQUENCE [LARGE SCALE GENOMIC DNA]</scope>
    <source>
        <strain evidence="7">DSM 45459</strain>
    </source>
</reference>
<dbReference type="Pfam" id="PF00296">
    <property type="entry name" value="Bac_luciferase"/>
    <property type="match status" value="1"/>
</dbReference>
<dbReference type="RefSeq" id="WP_092524885.1">
    <property type="nucleotide sequence ID" value="NZ_FNKO01000002.1"/>
</dbReference>
<evidence type="ECO:0000256" key="2">
    <source>
        <dbReference type="ARBA" id="ARBA00022643"/>
    </source>
</evidence>
<keyword evidence="7" id="KW-1185">Reference proteome</keyword>
<keyword evidence="1" id="KW-0285">Flavoprotein</keyword>
<name>A0A1H1FG67_9ACTN</name>
<dbReference type="SUPFAM" id="SSF51679">
    <property type="entry name" value="Bacterial luciferase-like"/>
    <property type="match status" value="1"/>
</dbReference>
<organism evidence="6 7">
    <name type="scientific">Actinopolyspora saharensis</name>
    <dbReference type="NCBI Taxonomy" id="995062"/>
    <lineage>
        <taxon>Bacteria</taxon>
        <taxon>Bacillati</taxon>
        <taxon>Actinomycetota</taxon>
        <taxon>Actinomycetes</taxon>
        <taxon>Actinopolysporales</taxon>
        <taxon>Actinopolysporaceae</taxon>
        <taxon>Actinopolyspora</taxon>
    </lineage>
</organism>
<dbReference type="InterPro" id="IPR011251">
    <property type="entry name" value="Luciferase-like_dom"/>
</dbReference>
<dbReference type="GO" id="GO:0008726">
    <property type="term" value="F:alkanesulfonate monooxygenase activity"/>
    <property type="evidence" value="ECO:0007669"/>
    <property type="project" value="TreeGrafter"/>
</dbReference>
<protein>
    <submittedName>
        <fullName evidence="6">Luciferase-like monooxygenase</fullName>
    </submittedName>
</protein>
<dbReference type="AlphaFoldDB" id="A0A1H1FG67"/>